<name>A0A2Y9C547_9MICO</name>
<gene>
    <name evidence="4" type="ORF">SAMN05216184_104269</name>
</gene>
<dbReference type="EMBL" id="UETB01000004">
    <property type="protein sequence ID" value="SSA40713.1"/>
    <property type="molecule type" value="Genomic_DNA"/>
</dbReference>
<keyword evidence="4" id="KW-0689">Ribosomal protein</keyword>
<reference evidence="4 5" key="1">
    <citation type="submission" date="2016-10" db="EMBL/GenBank/DDBJ databases">
        <authorList>
            <person name="Cai Z."/>
        </authorList>
    </citation>
    <scope>NUCLEOTIDE SEQUENCE [LARGE SCALE GENOMIC DNA]</scope>
    <source>
        <strain evidence="4 5">CGMCC 1.10826</strain>
    </source>
</reference>
<dbReference type="Gene3D" id="3.40.630.30">
    <property type="match status" value="1"/>
</dbReference>
<proteinExistence type="predicted"/>
<organism evidence="4 5">
    <name type="scientific">Georgenia satyanarayanai</name>
    <dbReference type="NCBI Taxonomy" id="860221"/>
    <lineage>
        <taxon>Bacteria</taxon>
        <taxon>Bacillati</taxon>
        <taxon>Actinomycetota</taxon>
        <taxon>Actinomycetes</taxon>
        <taxon>Micrococcales</taxon>
        <taxon>Bogoriellaceae</taxon>
        <taxon>Georgenia</taxon>
    </lineage>
</organism>
<evidence type="ECO:0000259" key="3">
    <source>
        <dbReference type="PROSITE" id="PS51186"/>
    </source>
</evidence>
<dbReference type="Proteomes" id="UP000250222">
    <property type="component" value="Unassembled WGS sequence"/>
</dbReference>
<feature type="domain" description="N-acetyltransferase" evidence="3">
    <location>
        <begin position="7"/>
        <end position="162"/>
    </location>
</feature>
<evidence type="ECO:0000256" key="1">
    <source>
        <dbReference type="ARBA" id="ARBA00022679"/>
    </source>
</evidence>
<keyword evidence="4" id="KW-0687">Ribonucleoprotein</keyword>
<dbReference type="RefSeq" id="WP_110852164.1">
    <property type="nucleotide sequence ID" value="NZ_QKLZ01000004.1"/>
</dbReference>
<dbReference type="PROSITE" id="PS51186">
    <property type="entry name" value="GNAT"/>
    <property type="match status" value="1"/>
</dbReference>
<evidence type="ECO:0000313" key="5">
    <source>
        <dbReference type="Proteomes" id="UP000250222"/>
    </source>
</evidence>
<evidence type="ECO:0000256" key="2">
    <source>
        <dbReference type="ARBA" id="ARBA00023315"/>
    </source>
</evidence>
<protein>
    <submittedName>
        <fullName evidence="4">Ribosomal protein S18 acetylase RimI</fullName>
    </submittedName>
</protein>
<keyword evidence="1" id="KW-0808">Transferase</keyword>
<accession>A0A2Y9C547</accession>
<sequence>MGTVRTVEVRAVDPADTERLGRVLAEAYVSGAVIGPEDGYARDLRDVAGRLPHVVAVLAAYDGEEVLGGLTLTEAGTPEAEVAVAGELEIRMLAVAPQHQGRKVSLALLAAAEELGRAGGYDALVLSSLPAMSAAHRVYQRYGFDRVVERDWVADWDPQALADGTAPTLSVYRLPLEEPS</sequence>
<keyword evidence="5" id="KW-1185">Reference proteome</keyword>
<dbReference type="PANTHER" id="PTHR43877:SF2">
    <property type="entry name" value="AMINOALKYLPHOSPHONATE N-ACETYLTRANSFERASE-RELATED"/>
    <property type="match status" value="1"/>
</dbReference>
<dbReference type="Pfam" id="PF00583">
    <property type="entry name" value="Acetyltransf_1"/>
    <property type="match status" value="1"/>
</dbReference>
<dbReference type="AlphaFoldDB" id="A0A2Y9C547"/>
<dbReference type="SUPFAM" id="SSF55729">
    <property type="entry name" value="Acyl-CoA N-acyltransferases (Nat)"/>
    <property type="match status" value="1"/>
</dbReference>
<evidence type="ECO:0000313" key="4">
    <source>
        <dbReference type="EMBL" id="SSA40713.1"/>
    </source>
</evidence>
<keyword evidence="2" id="KW-0012">Acyltransferase</keyword>
<dbReference type="PANTHER" id="PTHR43877">
    <property type="entry name" value="AMINOALKYLPHOSPHONATE N-ACETYLTRANSFERASE-RELATED-RELATED"/>
    <property type="match status" value="1"/>
</dbReference>
<dbReference type="GO" id="GO:0005840">
    <property type="term" value="C:ribosome"/>
    <property type="evidence" value="ECO:0007669"/>
    <property type="project" value="UniProtKB-KW"/>
</dbReference>
<dbReference type="InterPro" id="IPR050832">
    <property type="entry name" value="Bact_Acetyltransf"/>
</dbReference>
<dbReference type="GO" id="GO:0016747">
    <property type="term" value="F:acyltransferase activity, transferring groups other than amino-acyl groups"/>
    <property type="evidence" value="ECO:0007669"/>
    <property type="project" value="InterPro"/>
</dbReference>
<dbReference type="InterPro" id="IPR000182">
    <property type="entry name" value="GNAT_dom"/>
</dbReference>
<dbReference type="InterPro" id="IPR016181">
    <property type="entry name" value="Acyl_CoA_acyltransferase"/>
</dbReference>
<dbReference type="OrthoDB" id="273614at2"/>